<reference evidence="2 3" key="1">
    <citation type="submission" date="2016-07" db="EMBL/GenBank/DDBJ databases">
        <title>Multiple horizontal gene transfer events from other fungi enriched the ability of initially mycotrophic Trichoderma (Ascomycota) to feed on dead plant biomass.</title>
        <authorList>
            <consortium name="DOE Joint Genome Institute"/>
            <person name="Aerts A."/>
            <person name="Atanasova L."/>
            <person name="Chenthamara K."/>
            <person name="Zhang J."/>
            <person name="Grujic M."/>
            <person name="Henrissat B."/>
            <person name="Kuo A."/>
            <person name="Salamov A."/>
            <person name="Lipzen A."/>
            <person name="Labutti K."/>
            <person name="Barry K."/>
            <person name="Miao Y."/>
            <person name="Rahimi M.J."/>
            <person name="Shen Q."/>
            <person name="Grigoriev I.V."/>
            <person name="Kubicek C.P."/>
            <person name="Druzhinina I.S."/>
        </authorList>
    </citation>
    <scope>NUCLEOTIDE SEQUENCE [LARGE SCALE GENOMIC DNA]</scope>
    <source>
        <strain evidence="2 3">CBS 433.97</strain>
    </source>
</reference>
<name>A0A2T3ZB36_TRIA4</name>
<keyword evidence="3" id="KW-1185">Reference proteome</keyword>
<accession>A0A2T3ZB36</accession>
<gene>
    <name evidence="2" type="ORF">M441DRAFT_88521</name>
</gene>
<dbReference type="AlphaFoldDB" id="A0A2T3ZB36"/>
<organism evidence="2 3">
    <name type="scientific">Trichoderma asperellum (strain ATCC 204424 / CBS 433.97 / NBRC 101777)</name>
    <dbReference type="NCBI Taxonomy" id="1042311"/>
    <lineage>
        <taxon>Eukaryota</taxon>
        <taxon>Fungi</taxon>
        <taxon>Dikarya</taxon>
        <taxon>Ascomycota</taxon>
        <taxon>Pezizomycotina</taxon>
        <taxon>Sordariomycetes</taxon>
        <taxon>Hypocreomycetidae</taxon>
        <taxon>Hypocreales</taxon>
        <taxon>Hypocreaceae</taxon>
        <taxon>Trichoderma</taxon>
    </lineage>
</organism>
<dbReference type="EMBL" id="KZ679260">
    <property type="protein sequence ID" value="PTB42015.1"/>
    <property type="molecule type" value="Genomic_DNA"/>
</dbReference>
<evidence type="ECO:0000313" key="2">
    <source>
        <dbReference type="EMBL" id="PTB42015.1"/>
    </source>
</evidence>
<feature type="signal peptide" evidence="1">
    <location>
        <begin position="1"/>
        <end position="20"/>
    </location>
</feature>
<evidence type="ECO:0000313" key="3">
    <source>
        <dbReference type="Proteomes" id="UP000240493"/>
    </source>
</evidence>
<proteinExistence type="predicted"/>
<evidence type="ECO:0000256" key="1">
    <source>
        <dbReference type="SAM" id="SignalP"/>
    </source>
</evidence>
<sequence>MPRHCFRFFFFFLVLAPLWRIKSPLQSLYGNYGRGTRIRFKFHMLASQLSISTIHLRPVGCPFRGDGVFTIHVSHPTNKTQAQIHLVLRACLLQTLAQQNAGIGQAFLLCLSSHGAQILAAALPRAMLEKNGLPLKITRQGYPAHHARLGKQALGICLQTTPPARTSFLKLQTPQPHARRQSSDLSIYYPPRLSSLKRLHVSRVQIGPWEPTIP</sequence>
<keyword evidence="1" id="KW-0732">Signal</keyword>
<dbReference type="Proteomes" id="UP000240493">
    <property type="component" value="Unassembled WGS sequence"/>
</dbReference>
<feature type="chain" id="PRO_5015634999" evidence="1">
    <location>
        <begin position="21"/>
        <end position="214"/>
    </location>
</feature>
<protein>
    <submittedName>
        <fullName evidence="2">Uncharacterized protein</fullName>
    </submittedName>
</protein>